<feature type="transmembrane region" description="Helical" evidence="1">
    <location>
        <begin position="68"/>
        <end position="89"/>
    </location>
</feature>
<organism evidence="2">
    <name type="scientific">Kitasatospora camelliae</name>
    <dbReference type="NCBI Taxonomy" id="3156397"/>
    <lineage>
        <taxon>Bacteria</taxon>
        <taxon>Bacillati</taxon>
        <taxon>Actinomycetota</taxon>
        <taxon>Actinomycetes</taxon>
        <taxon>Kitasatosporales</taxon>
        <taxon>Streptomycetaceae</taxon>
        <taxon>Kitasatospora</taxon>
    </lineage>
</organism>
<dbReference type="KEGG" id="kcm:ABWK59_36065"/>
<keyword evidence="2" id="KW-0614">Plasmid</keyword>
<keyword evidence="1" id="KW-1133">Transmembrane helix</keyword>
<proteinExistence type="predicted"/>
<dbReference type="EMBL" id="CP159873">
    <property type="protein sequence ID" value="XCM84358.1"/>
    <property type="molecule type" value="Genomic_DNA"/>
</dbReference>
<name>A0AAU8KAA7_9ACTN</name>
<reference evidence="2" key="1">
    <citation type="submission" date="2024-06" db="EMBL/GenBank/DDBJ databases">
        <title>The genome sequences of Kitasatospora sp. strain HUAS MG31.</title>
        <authorList>
            <person name="Mo P."/>
        </authorList>
    </citation>
    <scope>NUCLEOTIDE SEQUENCE</scope>
    <source>
        <strain evidence="2">HUAS MG31</strain>
        <plasmid evidence="2">punmamed1</plasmid>
    </source>
</reference>
<dbReference type="AlphaFoldDB" id="A0AAU8KAA7"/>
<accession>A0AAU8KAA7</accession>
<feature type="transmembrane region" description="Helical" evidence="1">
    <location>
        <begin position="12"/>
        <end position="31"/>
    </location>
</feature>
<evidence type="ECO:0000256" key="1">
    <source>
        <dbReference type="SAM" id="Phobius"/>
    </source>
</evidence>
<keyword evidence="1" id="KW-0812">Transmembrane</keyword>
<gene>
    <name evidence="2" type="ORF">ABWK59_36065</name>
</gene>
<dbReference type="RefSeq" id="WP_354645292.1">
    <property type="nucleotide sequence ID" value="NZ_CP159873.1"/>
</dbReference>
<keyword evidence="1" id="KW-0472">Membrane</keyword>
<geneLocation type="plasmid" evidence="2">
    <name>punmamed1</name>
</geneLocation>
<protein>
    <submittedName>
        <fullName evidence="2">Alkaline shock response membrane anchor protein AmaP</fullName>
    </submittedName>
</protein>
<evidence type="ECO:0000313" key="2">
    <source>
        <dbReference type="EMBL" id="XCM84358.1"/>
    </source>
</evidence>
<sequence length="199" mass="21791">MNSHSVLNRTLLAVAGLVMLGGGLLVLVGALDLYRRWSLDPPADWPLTGPHDTLVPAADRTRWTDEAWWWPTVIAALTILIALALWWLVAQLRHQHPGRLPVGNPPCDGVELHDSALADALAADTARLPGVHKARVNLTGHPDHPHATFDLTLDPDAHPRDVLPALEGTLHRACRSTGWEQLPARATLRVASHRPHRAE</sequence>